<dbReference type="PANTHER" id="PTHR46278">
    <property type="entry name" value="DEHYDROGENASE, PUTATIVE-RELATED"/>
    <property type="match status" value="1"/>
</dbReference>
<dbReference type="GO" id="GO:0046983">
    <property type="term" value="F:protein dimerization activity"/>
    <property type="evidence" value="ECO:0007669"/>
    <property type="project" value="InterPro"/>
</dbReference>
<dbReference type="CDD" id="cd18131">
    <property type="entry name" value="ASADH_C_bac_euk_like"/>
    <property type="match status" value="1"/>
</dbReference>
<dbReference type="Gene3D" id="3.30.360.10">
    <property type="entry name" value="Dihydrodipicolinate Reductase, domain 2"/>
    <property type="match status" value="1"/>
</dbReference>
<evidence type="ECO:0000256" key="10">
    <source>
        <dbReference type="ARBA" id="ARBA00022915"/>
    </source>
</evidence>
<dbReference type="InterPro" id="IPR012280">
    <property type="entry name" value="Semialdhyde_DH_dimer_dom"/>
</dbReference>
<accession>A0A9W4E4P7</accession>
<evidence type="ECO:0000256" key="16">
    <source>
        <dbReference type="PIRSR" id="PIRSR000148-1"/>
    </source>
</evidence>
<dbReference type="InterPro" id="IPR036291">
    <property type="entry name" value="NAD(P)-bd_dom_sf"/>
</dbReference>
<comment type="function">
    <text evidence="15">Catalyzes the NADPH-dependent formation of L-aspartate-semialdehyde (L-ASA) by the reductive dephosphorylation of L-aspartyl-4-phosphate.</text>
</comment>
<evidence type="ECO:0000259" key="17">
    <source>
        <dbReference type="SMART" id="SM00859"/>
    </source>
</evidence>
<keyword evidence="10 15" id="KW-0220">Diaminopimelate biosynthesis</keyword>
<dbReference type="InterPro" id="IPR000534">
    <property type="entry name" value="Semialdehyde_DH_NAD-bd"/>
</dbReference>
<evidence type="ECO:0000313" key="18">
    <source>
        <dbReference type="EMBL" id="CAG7616376.1"/>
    </source>
</evidence>
<evidence type="ECO:0000256" key="11">
    <source>
        <dbReference type="ARBA" id="ARBA00023002"/>
    </source>
</evidence>
<proteinExistence type="inferred from homology"/>
<dbReference type="Pfam" id="PF02774">
    <property type="entry name" value="Semialdhyde_dhC"/>
    <property type="match status" value="1"/>
</dbReference>
<dbReference type="EMBL" id="CAJVAX010000003">
    <property type="protein sequence ID" value="CAG7616376.1"/>
    <property type="molecule type" value="Genomic_DNA"/>
</dbReference>
<comment type="catalytic activity">
    <reaction evidence="14 15">
        <text>L-aspartate 4-semialdehyde + phosphate + NADP(+) = 4-phospho-L-aspartate + NADPH + H(+)</text>
        <dbReference type="Rhea" id="RHEA:24284"/>
        <dbReference type="ChEBI" id="CHEBI:15378"/>
        <dbReference type="ChEBI" id="CHEBI:43474"/>
        <dbReference type="ChEBI" id="CHEBI:57535"/>
        <dbReference type="ChEBI" id="CHEBI:57783"/>
        <dbReference type="ChEBI" id="CHEBI:58349"/>
        <dbReference type="ChEBI" id="CHEBI:537519"/>
        <dbReference type="EC" id="1.2.1.11"/>
    </reaction>
</comment>
<evidence type="ECO:0000256" key="7">
    <source>
        <dbReference type="ARBA" id="ARBA00022605"/>
    </source>
</evidence>
<dbReference type="InterPro" id="IPR012080">
    <property type="entry name" value="Asp_semialdehyde_DH"/>
</dbReference>
<feature type="active site" description="Proton acceptor" evidence="15 16">
    <location>
        <position position="256"/>
    </location>
</feature>
<evidence type="ECO:0000256" key="3">
    <source>
        <dbReference type="ARBA" id="ARBA00005097"/>
    </source>
</evidence>
<evidence type="ECO:0000256" key="6">
    <source>
        <dbReference type="ARBA" id="ARBA00013120"/>
    </source>
</evidence>
<keyword evidence="13 15" id="KW-0486">Methionine biosynthesis</keyword>
<evidence type="ECO:0000256" key="8">
    <source>
        <dbReference type="ARBA" id="ARBA00022697"/>
    </source>
</evidence>
<evidence type="ECO:0000256" key="14">
    <source>
        <dbReference type="ARBA" id="ARBA00047891"/>
    </source>
</evidence>
<dbReference type="GO" id="GO:0071266">
    <property type="term" value="P:'de novo' L-methionine biosynthetic process"/>
    <property type="evidence" value="ECO:0007669"/>
    <property type="project" value="UniProtKB-UniRule"/>
</dbReference>
<dbReference type="GO" id="GO:0019877">
    <property type="term" value="P:diaminopimelate biosynthetic process"/>
    <property type="evidence" value="ECO:0007669"/>
    <property type="project" value="UniProtKB-UniRule"/>
</dbReference>
<dbReference type="GO" id="GO:0009097">
    <property type="term" value="P:isoleucine biosynthetic process"/>
    <property type="evidence" value="ECO:0007669"/>
    <property type="project" value="UniProtKB-UniRule"/>
</dbReference>
<evidence type="ECO:0000313" key="19">
    <source>
        <dbReference type="Proteomes" id="UP001153328"/>
    </source>
</evidence>
<dbReference type="SUPFAM" id="SSF55347">
    <property type="entry name" value="Glyceraldehyde-3-phosphate dehydrogenase-like, C-terminal domain"/>
    <property type="match status" value="1"/>
</dbReference>
<feature type="binding site" evidence="15">
    <location>
        <position position="249"/>
    </location>
    <ligand>
        <name>substrate</name>
    </ligand>
</feature>
<keyword evidence="8 15" id="KW-0791">Threonine biosynthesis</keyword>
<evidence type="ECO:0000256" key="4">
    <source>
        <dbReference type="ARBA" id="ARBA00010584"/>
    </source>
</evidence>
<dbReference type="AlphaFoldDB" id="A0A9W4E4P7"/>
<keyword evidence="19" id="KW-1185">Reference proteome</keyword>
<dbReference type="RefSeq" id="WP_205046881.1">
    <property type="nucleotide sequence ID" value="NZ_CAJVAX010000003.1"/>
</dbReference>
<evidence type="ECO:0000256" key="9">
    <source>
        <dbReference type="ARBA" id="ARBA00022857"/>
    </source>
</evidence>
<dbReference type="InterPro" id="IPR000319">
    <property type="entry name" value="Asp-semialdehyde_DH_CS"/>
</dbReference>
<keyword evidence="9 15" id="KW-0521">NADP</keyword>
<dbReference type="Pfam" id="PF01118">
    <property type="entry name" value="Semialdhyde_dh"/>
    <property type="match status" value="1"/>
</dbReference>
<feature type="binding site" evidence="15">
    <location>
        <position position="157"/>
    </location>
    <ligand>
        <name>substrate</name>
    </ligand>
</feature>
<dbReference type="NCBIfam" id="NF011456">
    <property type="entry name" value="PRK14874.1"/>
    <property type="match status" value="1"/>
</dbReference>
<dbReference type="PROSITE" id="PS01103">
    <property type="entry name" value="ASD"/>
    <property type="match status" value="1"/>
</dbReference>
<evidence type="ECO:0000256" key="2">
    <source>
        <dbReference type="ARBA" id="ARBA00005076"/>
    </source>
</evidence>
<dbReference type="SMART" id="SM00859">
    <property type="entry name" value="Semialdhyde_dh"/>
    <property type="match status" value="1"/>
</dbReference>
<name>A0A9W4E4P7_9ACTN</name>
<dbReference type="GO" id="GO:0009089">
    <property type="term" value="P:lysine biosynthetic process via diaminopimelate"/>
    <property type="evidence" value="ECO:0007669"/>
    <property type="project" value="UniProtKB-UniRule"/>
</dbReference>
<organism evidence="18 19">
    <name type="scientific">Actinacidiphila bryophytorum</name>
    <dbReference type="NCBI Taxonomy" id="1436133"/>
    <lineage>
        <taxon>Bacteria</taxon>
        <taxon>Bacillati</taxon>
        <taxon>Actinomycetota</taxon>
        <taxon>Actinomycetes</taxon>
        <taxon>Kitasatosporales</taxon>
        <taxon>Streptomycetaceae</taxon>
        <taxon>Actinacidiphila</taxon>
    </lineage>
</organism>
<comment type="caution">
    <text evidence="18">The sequence shown here is derived from an EMBL/GenBank/DDBJ whole genome shotgun (WGS) entry which is preliminary data.</text>
</comment>
<feature type="binding site" evidence="15">
    <location>
        <position position="100"/>
    </location>
    <ligand>
        <name>phosphate</name>
        <dbReference type="ChEBI" id="CHEBI:43474"/>
    </ligand>
</feature>
<comment type="pathway">
    <text evidence="1 15">Amino-acid biosynthesis; L-methionine biosynthesis via de novo pathway; L-homoserine from L-aspartate: step 2/3.</text>
</comment>
<dbReference type="GO" id="GO:0004073">
    <property type="term" value="F:aspartate-semialdehyde dehydrogenase activity"/>
    <property type="evidence" value="ECO:0007669"/>
    <property type="project" value="UniProtKB-UniRule"/>
</dbReference>
<dbReference type="NCBIfam" id="TIGR01296">
    <property type="entry name" value="asd_B"/>
    <property type="match status" value="1"/>
</dbReference>
<feature type="domain" description="Semialdehyde dehydrogenase NAD-binding" evidence="17">
    <location>
        <begin position="2"/>
        <end position="120"/>
    </location>
</feature>
<evidence type="ECO:0000256" key="13">
    <source>
        <dbReference type="ARBA" id="ARBA00023167"/>
    </source>
</evidence>
<reference evidence="18" key="1">
    <citation type="submission" date="2021-06" db="EMBL/GenBank/DDBJ databases">
        <authorList>
            <person name="Arsene-Ploetze F."/>
        </authorList>
    </citation>
    <scope>NUCLEOTIDE SEQUENCE</scope>
    <source>
        <strain evidence="18">SBRY1</strain>
    </source>
</reference>
<dbReference type="GO" id="GO:0009088">
    <property type="term" value="P:threonine biosynthetic process"/>
    <property type="evidence" value="ECO:0007669"/>
    <property type="project" value="UniProtKB-UniRule"/>
</dbReference>
<evidence type="ECO:0000256" key="12">
    <source>
        <dbReference type="ARBA" id="ARBA00023154"/>
    </source>
</evidence>
<keyword evidence="12 15" id="KW-0457">Lysine biosynthesis</keyword>
<dbReference type="GO" id="GO:0050661">
    <property type="term" value="F:NADP binding"/>
    <property type="evidence" value="ECO:0007669"/>
    <property type="project" value="UniProtKB-UniRule"/>
</dbReference>
<keyword evidence="11 15" id="KW-0560">Oxidoreductase</keyword>
<dbReference type="CDD" id="cd02316">
    <property type="entry name" value="VcASADH2_like_N"/>
    <property type="match status" value="1"/>
</dbReference>
<dbReference type="HAMAP" id="MF_02121">
    <property type="entry name" value="ASADH"/>
    <property type="match status" value="1"/>
</dbReference>
<keyword evidence="7 15" id="KW-0028">Amino-acid biosynthesis</keyword>
<protein>
    <recommendedName>
        <fullName evidence="6 15">Aspartate-semialdehyde dehydrogenase</fullName>
        <shortName evidence="15">ASA dehydrogenase</shortName>
        <shortName evidence="15">ASADH</shortName>
        <ecNumber evidence="6 15">1.2.1.11</ecNumber>
    </recommendedName>
    <alternativeName>
        <fullName evidence="15">Aspartate-beta-semialdehyde dehydrogenase</fullName>
    </alternativeName>
</protein>
<evidence type="ECO:0000256" key="1">
    <source>
        <dbReference type="ARBA" id="ARBA00005021"/>
    </source>
</evidence>
<dbReference type="SUPFAM" id="SSF51735">
    <property type="entry name" value="NAD(P)-binding Rossmann-fold domains"/>
    <property type="match status" value="1"/>
</dbReference>
<sequence>MRIGIVGATGQVGGVVRKVLAERDFPVTELRLFASARSAGRTLPWAGAPGGEVTVEDAGTADYTGLDIVIFSAGGATSRAIAEKVAAQGPVVIDNSSAWRRDPEVPLVVSEVNPHALADRPKGIIANPNCTTMVAMPVLKPLHEEAGLVALVATTYQAVSGSGLSGVAELHGQAREVVSDADRLTFDGESVTFPEPGVYARPIAFNVLPYAGKLVDDGLFETDEEQKLRHESRKILEIPELKVSGTCVRVPVFSGHSLQINARFADEISVERAYEVLAQAPGVELSEIPTPLQAAGRDVSYVGRIRRDETVDHGLALFLSGDNLRKGAALNAVQIAELVASELSPTS</sequence>
<comment type="similarity">
    <text evidence="4 15">Belongs to the aspartate-semialdehyde dehydrogenase family.</text>
</comment>
<dbReference type="PANTHER" id="PTHR46278:SF2">
    <property type="entry name" value="ASPARTATE-SEMIALDEHYDE DEHYDROGENASE"/>
    <property type="match status" value="1"/>
</dbReference>
<feature type="active site" description="Acyl-thioester intermediate" evidence="15 16">
    <location>
        <position position="130"/>
    </location>
</feature>
<dbReference type="Proteomes" id="UP001153328">
    <property type="component" value="Unassembled WGS sequence"/>
</dbReference>
<dbReference type="EC" id="1.2.1.11" evidence="6 15"/>
<evidence type="ECO:0000256" key="5">
    <source>
        <dbReference type="ARBA" id="ARBA00011738"/>
    </source>
</evidence>
<feature type="binding site" evidence="15">
    <location>
        <begin position="37"/>
        <end position="38"/>
    </location>
    <ligand>
        <name>NADP(+)</name>
        <dbReference type="ChEBI" id="CHEBI:58349"/>
    </ligand>
</feature>
<dbReference type="InterPro" id="IPR005986">
    <property type="entry name" value="Asp_semialdehyde_DH_beta"/>
</dbReference>
<evidence type="ECO:0000256" key="15">
    <source>
        <dbReference type="HAMAP-Rule" id="MF_02121"/>
    </source>
</evidence>
<feature type="binding site" evidence="15">
    <location>
        <position position="323"/>
    </location>
    <ligand>
        <name>NADP(+)</name>
        <dbReference type="ChEBI" id="CHEBI:58349"/>
    </ligand>
</feature>
<dbReference type="PIRSF" id="PIRSF000148">
    <property type="entry name" value="ASA_dh"/>
    <property type="match status" value="1"/>
</dbReference>
<feature type="binding site" evidence="15">
    <location>
        <begin position="160"/>
        <end position="161"/>
    </location>
    <ligand>
        <name>NADP(+)</name>
        <dbReference type="ChEBI" id="CHEBI:58349"/>
    </ligand>
</feature>
<dbReference type="GO" id="GO:0051287">
    <property type="term" value="F:NAD binding"/>
    <property type="evidence" value="ECO:0007669"/>
    <property type="project" value="InterPro"/>
</dbReference>
<comment type="pathway">
    <text evidence="3 15">Amino-acid biosynthesis; L-threonine biosynthesis; L-threonine from L-aspartate: step 2/5.</text>
</comment>
<comment type="caution">
    <text evidence="15">Lacks conserved residue(s) required for the propagation of feature annotation.</text>
</comment>
<comment type="subunit">
    <text evidence="5 15">Homodimer.</text>
</comment>
<dbReference type="Gene3D" id="3.40.50.720">
    <property type="entry name" value="NAD(P)-binding Rossmann-like Domain"/>
    <property type="match status" value="1"/>
</dbReference>
<comment type="pathway">
    <text evidence="2 15">Amino-acid biosynthesis; L-lysine biosynthesis via DAP pathway; (S)-tetrahydrodipicolinate from L-aspartate: step 2/4.</text>
</comment>
<feature type="binding site" evidence="15">
    <location>
        <begin position="9"/>
        <end position="12"/>
    </location>
    <ligand>
        <name>NADP(+)</name>
        <dbReference type="ChEBI" id="CHEBI:58349"/>
    </ligand>
</feature>
<gene>
    <name evidence="15 18" type="primary">asd</name>
    <name evidence="18" type="ORF">SBRY_110178</name>
</gene>